<name>A0ABR4PUD2_9HELO</name>
<proteinExistence type="predicted"/>
<evidence type="ECO:0000313" key="1">
    <source>
        <dbReference type="EMBL" id="KAL3426974.1"/>
    </source>
</evidence>
<gene>
    <name evidence="1" type="ORF">PVAG01_00483</name>
</gene>
<organism evidence="1 2">
    <name type="scientific">Phlyctema vagabunda</name>
    <dbReference type="NCBI Taxonomy" id="108571"/>
    <lineage>
        <taxon>Eukaryota</taxon>
        <taxon>Fungi</taxon>
        <taxon>Dikarya</taxon>
        <taxon>Ascomycota</taxon>
        <taxon>Pezizomycotina</taxon>
        <taxon>Leotiomycetes</taxon>
        <taxon>Helotiales</taxon>
        <taxon>Dermateaceae</taxon>
        <taxon>Phlyctema</taxon>
    </lineage>
</organism>
<sequence length="788" mass="86699">MAPNDIMAPNEIPRPEGEYPMADWLPIYNIRTPYNEDEIVSIIAEITRLYASLSSIGADEIVWSTVINESLCHELSIDPAVISLIRRFPDTNDQIFFDPDTRLIKYRRDETLRSYRAQEGIPPLDLPEGQQKILPHEVCIASGERDGKHLYLDTKENTIRVVSIVDGFNDTNPPGAYLEYPNRDHYRDYFPRHAPSYLRTFLNRIKFLDVIPPEIWSENTDLSESKCEGDSLWYSRWIHTWFLQPEFIEILSWNDYSESHYIGPLRDNGYVAFITGKAPYNYASQLPHDGWRLFLPYVINIYKTGTSKISQEGLVAWFRPNPAAACATGGTTGNTASHLQILHDPRKVVQDKIFYSALLASPADIKVTIGGVDRHATWTNVPDGGVGLYHGSASYTGTGRVVVTISRPDNSITEVSEGFITTACTNTVQNWNAWVGYESGGAVSAQSPGYLTATNCNEGTGPGDLAEICSFTCRYNYCPTVCTCTSVGEVRERPTDVGDNGCPASGKDATYLWLCSFSCKYGYCPKSCDKQPAEYICTALEVSASIVPSCVAGTSQDKWTSICGFTCKYGFCPNKRCTCAVASPTPNIVPARSSTVEYPVDSDGEDYGLCNFACNRGFCPTPPCTSTADLAAIGDDVTSNPGYAQRKLAVTTVQNTVNLVSYWSKCAEDPQCAPGFYAETYIHGKIFDGDKNTYIGDGCHGGGNGFNRALCLGTGVITGSCNYMGNLEVANRLVQQEQYYLCPATNFNNLVSNGFGAVAKDMANVKKFKPSYMATGTECAADDLNSRD</sequence>
<keyword evidence="2" id="KW-1185">Reference proteome</keyword>
<dbReference type="InterPro" id="IPR005197">
    <property type="entry name" value="Glyco_hydro_71"/>
</dbReference>
<dbReference type="EMBL" id="JBFCZG010000001">
    <property type="protein sequence ID" value="KAL3426974.1"/>
    <property type="molecule type" value="Genomic_DNA"/>
</dbReference>
<evidence type="ECO:0000313" key="2">
    <source>
        <dbReference type="Proteomes" id="UP001629113"/>
    </source>
</evidence>
<dbReference type="Pfam" id="PF03659">
    <property type="entry name" value="Glyco_hydro_71"/>
    <property type="match status" value="1"/>
</dbReference>
<protein>
    <submittedName>
        <fullName evidence="1">Uncharacterized protein</fullName>
    </submittedName>
</protein>
<accession>A0ABR4PUD2</accession>
<dbReference type="Proteomes" id="UP001629113">
    <property type="component" value="Unassembled WGS sequence"/>
</dbReference>
<comment type="caution">
    <text evidence="1">The sequence shown here is derived from an EMBL/GenBank/DDBJ whole genome shotgun (WGS) entry which is preliminary data.</text>
</comment>
<dbReference type="Gene3D" id="3.20.20.80">
    <property type="entry name" value="Glycosidases"/>
    <property type="match status" value="1"/>
</dbReference>
<reference evidence="1 2" key="1">
    <citation type="submission" date="2024-06" db="EMBL/GenBank/DDBJ databases">
        <title>Complete genome of Phlyctema vagabunda strain 19-DSS-EL-015.</title>
        <authorList>
            <person name="Fiorenzani C."/>
        </authorList>
    </citation>
    <scope>NUCLEOTIDE SEQUENCE [LARGE SCALE GENOMIC DNA]</scope>
    <source>
        <strain evidence="1 2">19-DSS-EL-015</strain>
    </source>
</reference>